<dbReference type="Gene3D" id="2.60.40.3470">
    <property type="match status" value="1"/>
</dbReference>
<dbReference type="Pfam" id="PF11741">
    <property type="entry name" value="AMIN"/>
    <property type="match status" value="2"/>
</dbReference>
<gene>
    <name evidence="15" type="ORF">DU000_11530</name>
</gene>
<dbReference type="GO" id="GO:0009279">
    <property type="term" value="C:cell outer membrane"/>
    <property type="evidence" value="ECO:0007669"/>
    <property type="project" value="UniProtKB-SubCell"/>
</dbReference>
<dbReference type="RefSeq" id="WP_114403658.1">
    <property type="nucleotide sequence ID" value="NZ_QPGB01000006.1"/>
</dbReference>
<keyword evidence="4 13" id="KW-0813">Transport</keyword>
<keyword evidence="16" id="KW-1185">Reference proteome</keyword>
<proteinExistence type="inferred from homology"/>
<evidence type="ECO:0000256" key="8">
    <source>
        <dbReference type="ARBA" id="ARBA00023136"/>
    </source>
</evidence>
<comment type="similarity">
    <text evidence="2">Belongs to the bacterial secretin family. PilQ subfamily.</text>
</comment>
<dbReference type="PANTHER" id="PTHR30604:SF1">
    <property type="entry name" value="DNA UTILIZATION PROTEIN HOFQ"/>
    <property type="match status" value="1"/>
</dbReference>
<dbReference type="InterPro" id="IPR004845">
    <property type="entry name" value="T2SS_GspD_CS"/>
</dbReference>
<dbReference type="InterPro" id="IPR004846">
    <property type="entry name" value="T2SS/T3SS_dom"/>
</dbReference>
<keyword evidence="6" id="KW-0732">Signal</keyword>
<dbReference type="GO" id="GO:0030420">
    <property type="term" value="P:establishment of competence for transformation"/>
    <property type="evidence" value="ECO:0007669"/>
    <property type="project" value="UniProtKB-KW"/>
</dbReference>
<evidence type="ECO:0000256" key="13">
    <source>
        <dbReference type="RuleBase" id="RU004004"/>
    </source>
</evidence>
<comment type="subunit">
    <text evidence="12">Homododecamer. Tetramer of trimer.</text>
</comment>
<sequence>MMPLMLLGVRTAAQSQDNAIESIQATQSGSRVVLKIDLKAPLKELPASFSVNSPARIAFDFPATDNASGKTQHEINTGELRTVNVVGTNERTRVVLNLKQSVAYTSKVEGKSLLVTLESAAAQTAAKAEAANDKFRFGQDAASAKNLIKDIDFRRGREGEGRVVVDLSNPQAAIDIRQQGQTVVIDFLKSSLPEKLRRRLDVADFGTPVTSINTLTQGDTVKMVIEPKGLWEHNAYQSDTQFVVEVKPIKEDPNKLVQGTRAGYKGEKLSLNFQNVDIRALLQVIADFTNLNIITSDSVQGNITLRLKDVPWDQALDIIMQAKGLDMRKNNNVLWVAPKDELLTKEKLDLESKSQITDLEPVRSEVFQLNFTKAIDLQKILSDTNNRIVSKRGSVIADQRTNQLFVLDTNSRLDDIRKFIQKVDVATRQVLIEARVVQASDKFTRNIGARLGWNDKRATAYTEVPYTKADGTIGTLYAPSQGAGNRFIGGTYSTISGNLNGVGNLSSQNGAGDLTPAALGLGQAAGSLTDTNFVNLPATGISGASPGSFAISLFTSKLTQFLNLELSALEADSKAKVISSPRVVTADQVKATIKQGEEIPFERATASGATSIEFKEFVLKLDVTPQITPDGNVFLEVEVTKDSRGALVQTRTGSNIPAKDTRSVQTKVLVENGGTVILGGIFEQTESQFENRIPFFGDIPVLGWLFRNQSRIQDKTELLIFITPKIVAERVQSASR</sequence>
<evidence type="ECO:0000256" key="3">
    <source>
        <dbReference type="ARBA" id="ARBA00014124"/>
    </source>
</evidence>
<feature type="domain" description="Secretin/TonB short N-terminal" evidence="14">
    <location>
        <begin position="291"/>
        <end position="339"/>
    </location>
</feature>
<dbReference type="InterPro" id="IPR021731">
    <property type="entry name" value="AMIN_dom"/>
</dbReference>
<accession>A0A368KZ82</accession>
<evidence type="ECO:0000256" key="6">
    <source>
        <dbReference type="ARBA" id="ARBA00022729"/>
    </source>
</evidence>
<keyword evidence="8" id="KW-0472">Membrane</keyword>
<evidence type="ECO:0000256" key="9">
    <source>
        <dbReference type="ARBA" id="ARBA00023237"/>
    </source>
</evidence>
<evidence type="ECO:0000256" key="1">
    <source>
        <dbReference type="ARBA" id="ARBA00004442"/>
    </source>
</evidence>
<dbReference type="GO" id="GO:0009306">
    <property type="term" value="P:protein secretion"/>
    <property type="evidence" value="ECO:0007669"/>
    <property type="project" value="InterPro"/>
</dbReference>
<comment type="function">
    <text evidence="11">Required for type IV pilus biogenesis and competence. Could function as a pore for exit of the pilus but also as a channel for entry of heme and antimicrobial agents and uptake of transforming DNA.</text>
</comment>
<dbReference type="SMART" id="SM00965">
    <property type="entry name" value="STN"/>
    <property type="match status" value="1"/>
</dbReference>
<comment type="subcellular location">
    <subcellularLocation>
        <location evidence="1 13">Cell outer membrane</location>
    </subcellularLocation>
</comment>
<evidence type="ECO:0000259" key="14">
    <source>
        <dbReference type="SMART" id="SM00965"/>
    </source>
</evidence>
<dbReference type="PROSITE" id="PS00875">
    <property type="entry name" value="T2SP_D"/>
    <property type="match status" value="1"/>
</dbReference>
<evidence type="ECO:0000313" key="15">
    <source>
        <dbReference type="EMBL" id="RCS56688.1"/>
    </source>
</evidence>
<evidence type="ECO:0000256" key="10">
    <source>
        <dbReference type="ARBA" id="ARBA00023287"/>
    </source>
</evidence>
<evidence type="ECO:0000256" key="2">
    <source>
        <dbReference type="ARBA" id="ARBA00006304"/>
    </source>
</evidence>
<keyword evidence="5" id="KW-0812">Transmembrane</keyword>
<name>A0A368KZ82_9BURK</name>
<evidence type="ECO:0000256" key="12">
    <source>
        <dbReference type="ARBA" id="ARBA00025897"/>
    </source>
</evidence>
<dbReference type="AlphaFoldDB" id="A0A368KZ82"/>
<comment type="caution">
    <text evidence="15">The sequence shown here is derived from an EMBL/GenBank/DDBJ whole genome shotgun (WGS) entry which is preliminary data.</text>
</comment>
<dbReference type="InterPro" id="IPR005644">
    <property type="entry name" value="NolW-like"/>
</dbReference>
<dbReference type="Gene3D" id="3.30.1370.120">
    <property type="match status" value="1"/>
</dbReference>
<reference evidence="15 16" key="1">
    <citation type="journal article" date="2018" name="Int. J. Syst. Evol. Microbiol.">
        <title>Parvibium lacunae gen. nov., sp. nov., a new member of the family Alcaligenaceae isolated from a freshwater pond.</title>
        <authorList>
            <person name="Chen W.M."/>
            <person name="Xie P.B."/>
            <person name="Hsu M.Y."/>
            <person name="Sheu S.Y."/>
        </authorList>
    </citation>
    <scope>NUCLEOTIDE SEQUENCE [LARGE SCALE GENOMIC DNA]</scope>
    <source>
        <strain evidence="15 16">KMB9</strain>
    </source>
</reference>
<dbReference type="Gene3D" id="2.60.40.3500">
    <property type="match status" value="1"/>
</dbReference>
<dbReference type="InterPro" id="IPR038591">
    <property type="entry name" value="NolW-like_sf"/>
</dbReference>
<organism evidence="15 16">
    <name type="scientific">Parvibium lacunae</name>
    <dbReference type="NCBI Taxonomy" id="1888893"/>
    <lineage>
        <taxon>Bacteria</taxon>
        <taxon>Pseudomonadati</taxon>
        <taxon>Pseudomonadota</taxon>
        <taxon>Betaproteobacteria</taxon>
        <taxon>Burkholderiales</taxon>
        <taxon>Alcaligenaceae</taxon>
        <taxon>Parvibium</taxon>
    </lineage>
</organism>
<keyword evidence="7" id="KW-0653">Protein transport</keyword>
<keyword evidence="10" id="KW-0178">Competence</keyword>
<dbReference type="PRINTS" id="PR00811">
    <property type="entry name" value="BCTERIALGSPD"/>
</dbReference>
<evidence type="ECO:0000256" key="7">
    <source>
        <dbReference type="ARBA" id="ARBA00022927"/>
    </source>
</evidence>
<evidence type="ECO:0000256" key="4">
    <source>
        <dbReference type="ARBA" id="ARBA00022448"/>
    </source>
</evidence>
<dbReference type="Gene3D" id="3.30.1370.130">
    <property type="match status" value="1"/>
</dbReference>
<evidence type="ECO:0000256" key="11">
    <source>
        <dbReference type="ARBA" id="ARBA00024678"/>
    </source>
</evidence>
<dbReference type="InterPro" id="IPR011662">
    <property type="entry name" value="Secretin/TonB_short_N"/>
</dbReference>
<dbReference type="Proteomes" id="UP000252357">
    <property type="component" value="Unassembled WGS sequence"/>
</dbReference>
<evidence type="ECO:0000313" key="16">
    <source>
        <dbReference type="Proteomes" id="UP000252357"/>
    </source>
</evidence>
<dbReference type="EMBL" id="QPGB01000006">
    <property type="protein sequence ID" value="RCS56688.1"/>
    <property type="molecule type" value="Genomic_DNA"/>
</dbReference>
<dbReference type="InterPro" id="IPR051808">
    <property type="entry name" value="Type_IV_pilus_biogenesis"/>
</dbReference>
<dbReference type="Pfam" id="PF03958">
    <property type="entry name" value="Secretin_N"/>
    <property type="match status" value="1"/>
</dbReference>
<dbReference type="NCBIfam" id="TIGR02515">
    <property type="entry name" value="IV_pilus_PilQ"/>
    <property type="match status" value="1"/>
</dbReference>
<dbReference type="PANTHER" id="PTHR30604">
    <property type="entry name" value="PROTEIN TRANSPORT PROTEIN HOFQ"/>
    <property type="match status" value="1"/>
</dbReference>
<dbReference type="InterPro" id="IPR001775">
    <property type="entry name" value="GspD/PilQ"/>
</dbReference>
<dbReference type="InterPro" id="IPR013355">
    <property type="entry name" value="Pilus_4_PilQ"/>
</dbReference>
<dbReference type="Pfam" id="PF21305">
    <property type="entry name" value="type_II_gspD_N0"/>
    <property type="match status" value="1"/>
</dbReference>
<protein>
    <recommendedName>
        <fullName evidence="3">Type IV pilus biogenesis and competence protein PilQ</fullName>
    </recommendedName>
</protein>
<dbReference type="OrthoDB" id="9779724at2"/>
<evidence type="ECO:0000256" key="5">
    <source>
        <dbReference type="ARBA" id="ARBA00022692"/>
    </source>
</evidence>
<dbReference type="Pfam" id="PF00263">
    <property type="entry name" value="Secretin"/>
    <property type="match status" value="1"/>
</dbReference>
<dbReference type="InterPro" id="IPR049371">
    <property type="entry name" value="GspD-like_N0"/>
</dbReference>
<keyword evidence="9" id="KW-0998">Cell outer membrane</keyword>